<evidence type="ECO:0000313" key="3">
    <source>
        <dbReference type="EMBL" id="MBF1383587.1"/>
    </source>
</evidence>
<keyword evidence="1" id="KW-0732">Signal</keyword>
<evidence type="ECO:0000256" key="1">
    <source>
        <dbReference type="SAM" id="SignalP"/>
    </source>
</evidence>
<feature type="signal peptide" evidence="1">
    <location>
        <begin position="1"/>
        <end position="24"/>
    </location>
</feature>
<dbReference type="InterPro" id="IPR037126">
    <property type="entry name" value="PdaC/RsiV-like_sf"/>
</dbReference>
<gene>
    <name evidence="3" type="ORF">HXN26_01820</name>
</gene>
<accession>A0A930HL01</accession>
<organism evidence="3 4">
    <name type="scientific">Prevotella aurantiaca</name>
    <dbReference type="NCBI Taxonomy" id="596085"/>
    <lineage>
        <taxon>Bacteria</taxon>
        <taxon>Pseudomonadati</taxon>
        <taxon>Bacteroidota</taxon>
        <taxon>Bacteroidia</taxon>
        <taxon>Bacteroidales</taxon>
        <taxon>Prevotellaceae</taxon>
        <taxon>Prevotella</taxon>
    </lineage>
</organism>
<dbReference type="Proteomes" id="UP000771736">
    <property type="component" value="Unassembled WGS sequence"/>
</dbReference>
<feature type="chain" id="PRO_5037909485" evidence="1">
    <location>
        <begin position="25"/>
        <end position="255"/>
    </location>
</feature>
<reference evidence="3" key="1">
    <citation type="submission" date="2020-04" db="EMBL/GenBank/DDBJ databases">
        <title>Deep metagenomics examines the oral microbiome during advanced dental caries in children, revealing novel taxa and co-occurrences with host molecules.</title>
        <authorList>
            <person name="Baker J.L."/>
            <person name="Morton J.T."/>
            <person name="Dinis M."/>
            <person name="Alvarez R."/>
            <person name="Tran N.C."/>
            <person name="Knight R."/>
            <person name="Edlund A."/>
        </authorList>
    </citation>
    <scope>NUCLEOTIDE SEQUENCE</scope>
    <source>
        <strain evidence="3">JCVI_44_bin.5</strain>
    </source>
</reference>
<dbReference type="PROSITE" id="PS51257">
    <property type="entry name" value="PROKAR_LIPOPROTEIN"/>
    <property type="match status" value="1"/>
</dbReference>
<dbReference type="InterPro" id="IPR021729">
    <property type="entry name" value="DUF3298"/>
</dbReference>
<dbReference type="Gene3D" id="3.30.565.40">
    <property type="entry name" value="Fervidobacterium nodosum Rt17-B1 like"/>
    <property type="match status" value="1"/>
</dbReference>
<dbReference type="EMBL" id="JABZSJ010000004">
    <property type="protein sequence ID" value="MBF1383587.1"/>
    <property type="molecule type" value="Genomic_DNA"/>
</dbReference>
<name>A0A930HL01_9BACT</name>
<evidence type="ECO:0000259" key="2">
    <source>
        <dbReference type="Pfam" id="PF11738"/>
    </source>
</evidence>
<sequence>MVKKSFICLSVVALACLIVTGCNGKKAKQAKLAVPVDKITMDTTIRFNKDAACKIHISYAFLKGNEYASANDSLLRMGTLQPNYFALSAEKLTPQRAISELARHYGAEYTELARWLKDREHEKSQLDWALNINTRIVPGMENYVVYISDIAIKTGKTTTKYSLCFNIDPKTGRQITLKEVFGDDYNETLTKKIIAQMAKNNDWDDDDEAQAQSKGYFVGIKPYASQNFILYDDSTTFVYSPGEISKNEVRVTIEN</sequence>
<protein>
    <submittedName>
        <fullName evidence="3">DUF3298 domain-containing protein</fullName>
    </submittedName>
</protein>
<dbReference type="AlphaFoldDB" id="A0A930HL01"/>
<dbReference type="RefSeq" id="WP_273158355.1">
    <property type="nucleotide sequence ID" value="NZ_JABZSJ010000004.1"/>
</dbReference>
<feature type="domain" description="DUF3298" evidence="2">
    <location>
        <begin position="179"/>
        <end position="244"/>
    </location>
</feature>
<evidence type="ECO:0000313" key="4">
    <source>
        <dbReference type="Proteomes" id="UP000771736"/>
    </source>
</evidence>
<dbReference type="Gene3D" id="3.90.640.20">
    <property type="entry name" value="Heat-shock cognate protein, ATPase"/>
    <property type="match status" value="1"/>
</dbReference>
<comment type="caution">
    <text evidence="3">The sequence shown here is derived from an EMBL/GenBank/DDBJ whole genome shotgun (WGS) entry which is preliminary data.</text>
</comment>
<proteinExistence type="predicted"/>
<dbReference type="Pfam" id="PF11738">
    <property type="entry name" value="DUF3298"/>
    <property type="match status" value="1"/>
</dbReference>